<name>L1J4X0_GUITC</name>
<dbReference type="RefSeq" id="XP_005830536.1">
    <property type="nucleotide sequence ID" value="XM_005830479.1"/>
</dbReference>
<reference evidence="3" key="3">
    <citation type="submission" date="2016-03" db="UniProtKB">
        <authorList>
            <consortium name="EnsemblProtists"/>
        </authorList>
    </citation>
    <scope>IDENTIFICATION</scope>
</reference>
<evidence type="ECO:0000313" key="4">
    <source>
        <dbReference type="Proteomes" id="UP000011087"/>
    </source>
</evidence>
<evidence type="ECO:0000259" key="1">
    <source>
        <dbReference type="PROSITE" id="PS50048"/>
    </source>
</evidence>
<sequence>MSNAAESALEGSLQKNDLYKMRRWLSSNRHIAKSACEACRKAKAKCQETRPCTRCISRGLPCGDIPSTQSSQLTIVHTIDTIDRPLMTLRDGIMLIHDDVVFRDQESKKLPVRALRMIWEWGFVAKDL</sequence>
<protein>
    <recommendedName>
        <fullName evidence="1">Zn(2)-C6 fungal-type domain-containing protein</fullName>
    </recommendedName>
</protein>
<dbReference type="HOGENOM" id="CLU_1965377_0_0_1"/>
<dbReference type="AlphaFoldDB" id="L1J4X0"/>
<dbReference type="InterPro" id="IPR036864">
    <property type="entry name" value="Zn2-C6_fun-type_DNA-bd_sf"/>
</dbReference>
<dbReference type="GO" id="GO:0000981">
    <property type="term" value="F:DNA-binding transcription factor activity, RNA polymerase II-specific"/>
    <property type="evidence" value="ECO:0007669"/>
    <property type="project" value="InterPro"/>
</dbReference>
<feature type="domain" description="Zn(2)-C6 fungal-type" evidence="1">
    <location>
        <begin position="35"/>
        <end position="62"/>
    </location>
</feature>
<dbReference type="Pfam" id="PF00172">
    <property type="entry name" value="Zn_clus"/>
    <property type="match status" value="1"/>
</dbReference>
<accession>L1J4X0</accession>
<dbReference type="OrthoDB" id="5575144at2759"/>
<dbReference type="Gene3D" id="4.10.240.10">
    <property type="entry name" value="Zn(2)-C6 fungal-type DNA-binding domain"/>
    <property type="match status" value="1"/>
</dbReference>
<dbReference type="EMBL" id="JH993009">
    <property type="protein sequence ID" value="EKX43556.1"/>
    <property type="molecule type" value="Genomic_DNA"/>
</dbReference>
<dbReference type="GeneID" id="17300251"/>
<evidence type="ECO:0000313" key="3">
    <source>
        <dbReference type="EnsemblProtists" id="EKX43556"/>
    </source>
</evidence>
<organism evidence="2">
    <name type="scientific">Guillardia theta (strain CCMP2712)</name>
    <name type="common">Cryptophyte</name>
    <dbReference type="NCBI Taxonomy" id="905079"/>
    <lineage>
        <taxon>Eukaryota</taxon>
        <taxon>Cryptophyceae</taxon>
        <taxon>Pyrenomonadales</taxon>
        <taxon>Geminigeraceae</taxon>
        <taxon>Guillardia</taxon>
    </lineage>
</organism>
<dbReference type="CDD" id="cd00067">
    <property type="entry name" value="GAL4"/>
    <property type="match status" value="1"/>
</dbReference>
<dbReference type="PaxDb" id="55529-EKX43556"/>
<dbReference type="GO" id="GO:0008270">
    <property type="term" value="F:zinc ion binding"/>
    <property type="evidence" value="ECO:0007669"/>
    <property type="project" value="InterPro"/>
</dbReference>
<dbReference type="Proteomes" id="UP000011087">
    <property type="component" value="Unassembled WGS sequence"/>
</dbReference>
<dbReference type="PROSITE" id="PS00463">
    <property type="entry name" value="ZN2_CY6_FUNGAL_1"/>
    <property type="match status" value="1"/>
</dbReference>
<dbReference type="PROSITE" id="PS50048">
    <property type="entry name" value="ZN2_CY6_FUNGAL_2"/>
    <property type="match status" value="1"/>
</dbReference>
<evidence type="ECO:0000313" key="2">
    <source>
        <dbReference type="EMBL" id="EKX43556.1"/>
    </source>
</evidence>
<feature type="non-terminal residue" evidence="2">
    <location>
        <position position="128"/>
    </location>
</feature>
<dbReference type="SMART" id="SM00066">
    <property type="entry name" value="GAL4"/>
    <property type="match status" value="1"/>
</dbReference>
<reference evidence="2 4" key="1">
    <citation type="journal article" date="2012" name="Nature">
        <title>Algal genomes reveal evolutionary mosaicism and the fate of nucleomorphs.</title>
        <authorList>
            <consortium name="DOE Joint Genome Institute"/>
            <person name="Curtis B.A."/>
            <person name="Tanifuji G."/>
            <person name="Burki F."/>
            <person name="Gruber A."/>
            <person name="Irimia M."/>
            <person name="Maruyama S."/>
            <person name="Arias M.C."/>
            <person name="Ball S.G."/>
            <person name="Gile G.H."/>
            <person name="Hirakawa Y."/>
            <person name="Hopkins J.F."/>
            <person name="Kuo A."/>
            <person name="Rensing S.A."/>
            <person name="Schmutz J."/>
            <person name="Symeonidi A."/>
            <person name="Elias M."/>
            <person name="Eveleigh R.J."/>
            <person name="Herman E.K."/>
            <person name="Klute M.J."/>
            <person name="Nakayama T."/>
            <person name="Obornik M."/>
            <person name="Reyes-Prieto A."/>
            <person name="Armbrust E.V."/>
            <person name="Aves S.J."/>
            <person name="Beiko R.G."/>
            <person name="Coutinho P."/>
            <person name="Dacks J.B."/>
            <person name="Durnford D.G."/>
            <person name="Fast N.M."/>
            <person name="Green B.R."/>
            <person name="Grisdale C.J."/>
            <person name="Hempel F."/>
            <person name="Henrissat B."/>
            <person name="Hoppner M.P."/>
            <person name="Ishida K."/>
            <person name="Kim E."/>
            <person name="Koreny L."/>
            <person name="Kroth P.G."/>
            <person name="Liu Y."/>
            <person name="Malik S.B."/>
            <person name="Maier U.G."/>
            <person name="McRose D."/>
            <person name="Mock T."/>
            <person name="Neilson J.A."/>
            <person name="Onodera N.T."/>
            <person name="Poole A.M."/>
            <person name="Pritham E.J."/>
            <person name="Richards T.A."/>
            <person name="Rocap G."/>
            <person name="Roy S.W."/>
            <person name="Sarai C."/>
            <person name="Schaack S."/>
            <person name="Shirato S."/>
            <person name="Slamovits C.H."/>
            <person name="Spencer D.F."/>
            <person name="Suzuki S."/>
            <person name="Worden A.Z."/>
            <person name="Zauner S."/>
            <person name="Barry K."/>
            <person name="Bell C."/>
            <person name="Bharti A.K."/>
            <person name="Crow J.A."/>
            <person name="Grimwood J."/>
            <person name="Kramer R."/>
            <person name="Lindquist E."/>
            <person name="Lucas S."/>
            <person name="Salamov A."/>
            <person name="McFadden G.I."/>
            <person name="Lane C.E."/>
            <person name="Keeling P.J."/>
            <person name="Gray M.W."/>
            <person name="Grigoriev I.V."/>
            <person name="Archibald J.M."/>
        </authorList>
    </citation>
    <scope>NUCLEOTIDE SEQUENCE</scope>
    <source>
        <strain evidence="2 4">CCMP2712</strain>
    </source>
</reference>
<dbReference type="InterPro" id="IPR001138">
    <property type="entry name" value="Zn2Cys6_DnaBD"/>
</dbReference>
<dbReference type="KEGG" id="gtt:GUITHDRAFT_153204"/>
<gene>
    <name evidence="2" type="ORF">GUITHDRAFT_153204</name>
</gene>
<proteinExistence type="predicted"/>
<reference evidence="4" key="2">
    <citation type="submission" date="2012-11" db="EMBL/GenBank/DDBJ databases">
        <authorList>
            <person name="Kuo A."/>
            <person name="Curtis B.A."/>
            <person name="Tanifuji G."/>
            <person name="Burki F."/>
            <person name="Gruber A."/>
            <person name="Irimia M."/>
            <person name="Maruyama S."/>
            <person name="Arias M.C."/>
            <person name="Ball S.G."/>
            <person name="Gile G.H."/>
            <person name="Hirakawa Y."/>
            <person name="Hopkins J.F."/>
            <person name="Rensing S.A."/>
            <person name="Schmutz J."/>
            <person name="Symeonidi A."/>
            <person name="Elias M."/>
            <person name="Eveleigh R.J."/>
            <person name="Herman E.K."/>
            <person name="Klute M.J."/>
            <person name="Nakayama T."/>
            <person name="Obornik M."/>
            <person name="Reyes-Prieto A."/>
            <person name="Armbrust E.V."/>
            <person name="Aves S.J."/>
            <person name="Beiko R.G."/>
            <person name="Coutinho P."/>
            <person name="Dacks J.B."/>
            <person name="Durnford D.G."/>
            <person name="Fast N.M."/>
            <person name="Green B.R."/>
            <person name="Grisdale C."/>
            <person name="Hempe F."/>
            <person name="Henrissat B."/>
            <person name="Hoppner M.P."/>
            <person name="Ishida K.-I."/>
            <person name="Kim E."/>
            <person name="Koreny L."/>
            <person name="Kroth P.G."/>
            <person name="Liu Y."/>
            <person name="Malik S.-B."/>
            <person name="Maier U.G."/>
            <person name="McRose D."/>
            <person name="Mock T."/>
            <person name="Neilson J.A."/>
            <person name="Onodera N.T."/>
            <person name="Poole A.M."/>
            <person name="Pritham E.J."/>
            <person name="Richards T.A."/>
            <person name="Rocap G."/>
            <person name="Roy S.W."/>
            <person name="Sarai C."/>
            <person name="Schaack S."/>
            <person name="Shirato S."/>
            <person name="Slamovits C.H."/>
            <person name="Spencer D.F."/>
            <person name="Suzuki S."/>
            <person name="Worden A.Z."/>
            <person name="Zauner S."/>
            <person name="Barry K."/>
            <person name="Bell C."/>
            <person name="Bharti A.K."/>
            <person name="Crow J.A."/>
            <person name="Grimwood J."/>
            <person name="Kramer R."/>
            <person name="Lindquist E."/>
            <person name="Lucas S."/>
            <person name="Salamov A."/>
            <person name="McFadden G.I."/>
            <person name="Lane C.E."/>
            <person name="Keeling P.J."/>
            <person name="Gray M.W."/>
            <person name="Grigoriev I.V."/>
            <person name="Archibald J.M."/>
        </authorList>
    </citation>
    <scope>NUCLEOTIDE SEQUENCE</scope>
    <source>
        <strain evidence="4">CCMP2712</strain>
    </source>
</reference>
<keyword evidence="4" id="KW-1185">Reference proteome</keyword>
<dbReference type="EnsemblProtists" id="EKX43556">
    <property type="protein sequence ID" value="EKX43556"/>
    <property type="gene ID" value="GUITHDRAFT_153204"/>
</dbReference>
<dbReference type="SUPFAM" id="SSF57701">
    <property type="entry name" value="Zn2/Cys6 DNA-binding domain"/>
    <property type="match status" value="1"/>
</dbReference>